<dbReference type="Proteomes" id="UP001054945">
    <property type="component" value="Unassembled WGS sequence"/>
</dbReference>
<protein>
    <submittedName>
        <fullName evidence="1">Uncharacterized protein</fullName>
    </submittedName>
</protein>
<dbReference type="AlphaFoldDB" id="A0AAV4YEG4"/>
<sequence>MAQAQTQHSWNTIMNDKIGMREFLQKSHNDKENAIINALSPTTLYAPRIFRTPKMAVVSHFLSDSHRLLEQFYQLTGG</sequence>
<organism evidence="1 2">
    <name type="scientific">Caerostris extrusa</name>
    <name type="common">Bark spider</name>
    <name type="synonym">Caerostris bankana</name>
    <dbReference type="NCBI Taxonomy" id="172846"/>
    <lineage>
        <taxon>Eukaryota</taxon>
        <taxon>Metazoa</taxon>
        <taxon>Ecdysozoa</taxon>
        <taxon>Arthropoda</taxon>
        <taxon>Chelicerata</taxon>
        <taxon>Arachnida</taxon>
        <taxon>Araneae</taxon>
        <taxon>Araneomorphae</taxon>
        <taxon>Entelegynae</taxon>
        <taxon>Araneoidea</taxon>
        <taxon>Araneidae</taxon>
        <taxon>Caerostris</taxon>
    </lineage>
</organism>
<gene>
    <name evidence="1" type="ORF">CEXT_622231</name>
</gene>
<proteinExistence type="predicted"/>
<name>A0AAV4YEG4_CAEEX</name>
<evidence type="ECO:0000313" key="1">
    <source>
        <dbReference type="EMBL" id="GIZ04615.1"/>
    </source>
</evidence>
<dbReference type="EMBL" id="BPLR01001765">
    <property type="protein sequence ID" value="GIZ04615.1"/>
    <property type="molecule type" value="Genomic_DNA"/>
</dbReference>
<accession>A0AAV4YEG4</accession>
<keyword evidence="2" id="KW-1185">Reference proteome</keyword>
<comment type="caution">
    <text evidence="1">The sequence shown here is derived from an EMBL/GenBank/DDBJ whole genome shotgun (WGS) entry which is preliminary data.</text>
</comment>
<reference evidence="1 2" key="1">
    <citation type="submission" date="2021-06" db="EMBL/GenBank/DDBJ databases">
        <title>Caerostris extrusa draft genome.</title>
        <authorList>
            <person name="Kono N."/>
            <person name="Arakawa K."/>
        </authorList>
    </citation>
    <scope>NUCLEOTIDE SEQUENCE [LARGE SCALE GENOMIC DNA]</scope>
</reference>
<evidence type="ECO:0000313" key="2">
    <source>
        <dbReference type="Proteomes" id="UP001054945"/>
    </source>
</evidence>